<dbReference type="STRING" id="1653334.GA0071312_2366"/>
<accession>A0A0P7XP84</accession>
<comment type="caution">
    <text evidence="1">The sequence shown here is derived from an EMBL/GenBank/DDBJ whole genome shotgun (WGS) entry which is preliminary data.</text>
</comment>
<dbReference type="AlphaFoldDB" id="A0A0P7XP84"/>
<dbReference type="OrthoDB" id="8433768at2"/>
<evidence type="ECO:0000313" key="3">
    <source>
        <dbReference type="Proteomes" id="UP000050497"/>
    </source>
</evidence>
<keyword evidence="4" id="KW-1185">Reference proteome</keyword>
<organism evidence="1 3">
    <name type="scientific">Saliniramus fredricksonii</name>
    <dbReference type="NCBI Taxonomy" id="1653334"/>
    <lineage>
        <taxon>Bacteria</taxon>
        <taxon>Pseudomonadati</taxon>
        <taxon>Pseudomonadota</taxon>
        <taxon>Alphaproteobacteria</taxon>
        <taxon>Hyphomicrobiales</taxon>
        <taxon>Salinarimonadaceae</taxon>
        <taxon>Saliniramus</taxon>
    </lineage>
</organism>
<dbReference type="Proteomes" id="UP000182800">
    <property type="component" value="Unassembled WGS sequence"/>
</dbReference>
<dbReference type="Proteomes" id="UP000050497">
    <property type="component" value="Unassembled WGS sequence"/>
</dbReference>
<proteinExistence type="predicted"/>
<protein>
    <submittedName>
        <fullName evidence="2">Uncharacterized conserved protein, DUF2336 family</fullName>
    </submittedName>
</protein>
<dbReference type="RefSeq" id="WP_074445130.1">
    <property type="nucleotide sequence ID" value="NZ_FMBM01000002.1"/>
</dbReference>
<evidence type="ECO:0000313" key="1">
    <source>
        <dbReference type="EMBL" id="KPQ09312.1"/>
    </source>
</evidence>
<reference evidence="1 3" key="1">
    <citation type="submission" date="2015-09" db="EMBL/GenBank/DDBJ databases">
        <title>Identification and resolution of microdiversity through metagenomic sequencing of parallel consortia.</title>
        <authorList>
            <person name="Nelson W.C."/>
            <person name="Romine M.F."/>
            <person name="Lindemann S.R."/>
        </authorList>
    </citation>
    <scope>NUCLEOTIDE SEQUENCE [LARGE SCALE GENOMIC DNA]</scope>
    <source>
        <strain evidence="1">HL-109</strain>
    </source>
</reference>
<gene>
    <name evidence="2" type="ORF">GA0071312_2366</name>
    <name evidence="1" type="ORF">HLUCCO17_15485</name>
</gene>
<dbReference type="EMBL" id="FMBM01000002">
    <property type="protein sequence ID" value="SCC81427.1"/>
    <property type="molecule type" value="Genomic_DNA"/>
</dbReference>
<reference evidence="2 4" key="2">
    <citation type="submission" date="2016-08" db="EMBL/GenBank/DDBJ databases">
        <authorList>
            <person name="Varghese N."/>
            <person name="Submissions Spin"/>
        </authorList>
    </citation>
    <scope>NUCLEOTIDE SEQUENCE [LARGE SCALE GENOMIC DNA]</scope>
    <source>
        <strain evidence="2 4">HL-109</strain>
    </source>
</reference>
<dbReference type="InterPro" id="IPR019285">
    <property type="entry name" value="DUF2336"/>
</dbReference>
<sequence>MLQEIYQLVQQIEQAKKADAKGGEDVAVHVDKSEVVERLRALYEAKARRLPDDRAAMFDHLFLNLSDGIDAATKRDLAMTLAMYPRAPEGIVDKLVQDEDPGVAEPLLNSALRIKERLLETVAQQRGQKHLKALAGRGEIGERVTTPIARRGDDETVLALSVNRSARFSEEGFDILSERARANAILRSVVCSRPDMPPAQFDMLLSLDGALVCEEFDAEYGDAALPGEMLVAIVSAAMGDGGPTRFSRAMMAASFDYVAMRALRRSVEQADLERWLRRRQYEDAIAGLAILSAIPPEYVQRLIVADSLYPAAMLVKAIGFEWGTLKPFWQIRSEAGVGQEAPNEVYEVFDAIDTLTARRLMRHVALREKIIAFPEVELPEDGWPGTASNDQADRRVA</sequence>
<evidence type="ECO:0000313" key="2">
    <source>
        <dbReference type="EMBL" id="SCC81427.1"/>
    </source>
</evidence>
<evidence type="ECO:0000313" key="4">
    <source>
        <dbReference type="Proteomes" id="UP000182800"/>
    </source>
</evidence>
<dbReference type="Pfam" id="PF10098">
    <property type="entry name" value="DUF2336"/>
    <property type="match status" value="1"/>
</dbReference>
<name>A0A0P7XP84_9HYPH</name>
<dbReference type="EMBL" id="LJSX01000030">
    <property type="protein sequence ID" value="KPQ09312.1"/>
    <property type="molecule type" value="Genomic_DNA"/>
</dbReference>